<dbReference type="Proteomes" id="UP000242263">
    <property type="component" value="Unassembled WGS sequence"/>
</dbReference>
<keyword evidence="3 4" id="KW-0456">Lyase</keyword>
<dbReference type="GeneID" id="35869022"/>
<dbReference type="PANTHER" id="PTHR30411:SF0">
    <property type="entry name" value="CYS-TRNA(PRO)_CYS-TRNA(CYS) DEACYLASE YBAK"/>
    <property type="match status" value="1"/>
</dbReference>
<dbReference type="EMBL" id="PKGU01000002">
    <property type="protein sequence ID" value="PKZ15615.1"/>
    <property type="molecule type" value="Genomic_DNA"/>
</dbReference>
<dbReference type="InterPro" id="IPR007214">
    <property type="entry name" value="YbaK/aa-tRNA-synth-assoc-dom"/>
</dbReference>
<keyword evidence="2 4" id="KW-0648">Protein biosynthesis</keyword>
<protein>
    <recommendedName>
        <fullName evidence="4">Cys-tRNA(Pro)/Cys-tRNA(Cys) deacylase</fullName>
        <ecNumber evidence="4">4.2.-.-</ecNumber>
    </recommendedName>
</protein>
<dbReference type="InterPro" id="IPR004369">
    <property type="entry name" value="Prolyl-tRNA_editing_YbaK/EbsC"/>
</dbReference>
<dbReference type="PANTHER" id="PTHR30411">
    <property type="entry name" value="CYTOPLASMIC PROTEIN"/>
    <property type="match status" value="1"/>
</dbReference>
<evidence type="ECO:0000313" key="6">
    <source>
        <dbReference type="EMBL" id="PKZ15615.1"/>
    </source>
</evidence>
<dbReference type="CDD" id="cd00002">
    <property type="entry name" value="YbaK_deacylase"/>
    <property type="match status" value="1"/>
</dbReference>
<dbReference type="SUPFAM" id="SSF55826">
    <property type="entry name" value="YbaK/ProRS associated domain"/>
    <property type="match status" value="1"/>
</dbReference>
<organism evidence="6 7">
    <name type="scientific">Alloscardovia omnicolens</name>
    <dbReference type="NCBI Taxonomy" id="419015"/>
    <lineage>
        <taxon>Bacteria</taxon>
        <taxon>Bacillati</taxon>
        <taxon>Actinomycetota</taxon>
        <taxon>Actinomycetes</taxon>
        <taxon>Bifidobacteriales</taxon>
        <taxon>Bifidobacteriaceae</taxon>
        <taxon>Alloscardovia</taxon>
    </lineage>
</organism>
<evidence type="ECO:0000256" key="1">
    <source>
        <dbReference type="ARBA" id="ARBA00009798"/>
    </source>
</evidence>
<dbReference type="GO" id="GO:0002161">
    <property type="term" value="F:aminoacyl-tRNA deacylase activity"/>
    <property type="evidence" value="ECO:0007669"/>
    <property type="project" value="InterPro"/>
</dbReference>
<dbReference type="EC" id="4.2.-.-" evidence="4"/>
<comment type="similarity">
    <text evidence="1 4">Belongs to the prolyl-tRNA editing family. YbaK/EbsC subfamily.</text>
</comment>
<dbReference type="GO" id="GO:0016829">
    <property type="term" value="F:lyase activity"/>
    <property type="evidence" value="ECO:0007669"/>
    <property type="project" value="UniProtKB-KW"/>
</dbReference>
<reference evidence="6 7" key="1">
    <citation type="submission" date="2017-12" db="EMBL/GenBank/DDBJ databases">
        <title>Phylogenetic diversity of female urinary microbiome.</title>
        <authorList>
            <person name="Thomas-White K."/>
            <person name="Wolfe A.J."/>
        </authorList>
    </citation>
    <scope>NUCLEOTIDE SEQUENCE [LARGE SCALE GENOMIC DNA]</scope>
    <source>
        <strain evidence="6 7">UMB0064</strain>
    </source>
</reference>
<sequence>MAKKKKNHASAATAALQELESAGIAYTTYIYEHNADHMADGFGLEGAAQLDVPADRIYKTLLVDVGEKPGERMVTVIVPVTCHVNLKAVASTFSAKKAHMADPQMAQRSTGYVVGGISPFGHKNPHETVLDTSAKQHTTILVSGGKRGLSIEVKPIDLIGQLNAKITEVADRGSHPR</sequence>
<evidence type="ECO:0000256" key="4">
    <source>
        <dbReference type="PIRNR" id="PIRNR006181"/>
    </source>
</evidence>
<gene>
    <name evidence="6" type="ORF">CYJ32_04450</name>
</gene>
<dbReference type="AlphaFoldDB" id="A0A2I1M678"/>
<dbReference type="PIRSF" id="PIRSF006181">
    <property type="entry name" value="EbsC_YbaK"/>
    <property type="match status" value="1"/>
</dbReference>
<name>A0A2I1M678_9BIFI</name>
<dbReference type="NCBIfam" id="TIGR00011">
    <property type="entry name" value="YbaK_EbsC"/>
    <property type="match status" value="1"/>
</dbReference>
<evidence type="ECO:0000256" key="3">
    <source>
        <dbReference type="ARBA" id="ARBA00023239"/>
    </source>
</evidence>
<dbReference type="InterPro" id="IPR036754">
    <property type="entry name" value="YbaK/aa-tRNA-synt-asso_dom_sf"/>
</dbReference>
<evidence type="ECO:0000313" key="7">
    <source>
        <dbReference type="Proteomes" id="UP000242263"/>
    </source>
</evidence>
<evidence type="ECO:0000256" key="2">
    <source>
        <dbReference type="ARBA" id="ARBA00022917"/>
    </source>
</evidence>
<feature type="domain" description="YbaK/aminoacyl-tRNA synthetase-associated" evidence="5">
    <location>
        <begin position="45"/>
        <end position="158"/>
    </location>
</feature>
<dbReference type="GO" id="GO:0006412">
    <property type="term" value="P:translation"/>
    <property type="evidence" value="ECO:0007669"/>
    <property type="project" value="UniProtKB-KW"/>
</dbReference>
<comment type="caution">
    <text evidence="6">The sequence shown here is derived from an EMBL/GenBank/DDBJ whole genome shotgun (WGS) entry which is preliminary data.</text>
</comment>
<dbReference type="RefSeq" id="WP_021618199.1">
    <property type="nucleotide sequence ID" value="NZ_JASOXA010000001.1"/>
</dbReference>
<proteinExistence type="inferred from homology"/>
<accession>A0A2I1M678</accession>
<dbReference type="Gene3D" id="3.90.960.10">
    <property type="entry name" value="YbaK/aminoacyl-tRNA synthetase-associated domain"/>
    <property type="match status" value="1"/>
</dbReference>
<dbReference type="Pfam" id="PF04073">
    <property type="entry name" value="tRNA_edit"/>
    <property type="match status" value="1"/>
</dbReference>
<evidence type="ECO:0000259" key="5">
    <source>
        <dbReference type="Pfam" id="PF04073"/>
    </source>
</evidence>